<feature type="domain" description="Caspase family p20" evidence="1">
    <location>
        <begin position="31"/>
        <end position="52"/>
    </location>
</feature>
<dbReference type="Proteomes" id="UP001164746">
    <property type="component" value="Chromosome 2"/>
</dbReference>
<dbReference type="InterPro" id="IPR001309">
    <property type="entry name" value="Pept_C14_p20"/>
</dbReference>
<evidence type="ECO:0000313" key="3">
    <source>
        <dbReference type="Proteomes" id="UP001164746"/>
    </source>
</evidence>
<evidence type="ECO:0000259" key="1">
    <source>
        <dbReference type="PROSITE" id="PS50208"/>
    </source>
</evidence>
<dbReference type="SUPFAM" id="SSF52129">
    <property type="entry name" value="Caspase-like"/>
    <property type="match status" value="1"/>
</dbReference>
<dbReference type="InterPro" id="IPR029030">
    <property type="entry name" value="Caspase-like_dom_sf"/>
</dbReference>
<proteinExistence type="predicted"/>
<accession>A0ABY7DF33</accession>
<dbReference type="Gene3D" id="3.40.50.1460">
    <property type="match status" value="1"/>
</dbReference>
<evidence type="ECO:0000313" key="2">
    <source>
        <dbReference type="EMBL" id="WAQ95528.1"/>
    </source>
</evidence>
<gene>
    <name evidence="2" type="ORF">MAR_028218</name>
</gene>
<protein>
    <recommendedName>
        <fullName evidence="1">Caspase family p20 domain-containing protein</fullName>
    </recommendedName>
</protein>
<sequence>MDLSSRTVKPKGRWIMPSFVQMTNSFYKHNFKNENCPALKGKPKLFFIQACRECSFKGLN</sequence>
<dbReference type="PROSITE" id="PS50208">
    <property type="entry name" value="CASPASE_P20"/>
    <property type="match status" value="1"/>
</dbReference>
<reference evidence="2" key="1">
    <citation type="submission" date="2022-11" db="EMBL/GenBank/DDBJ databases">
        <title>Centuries of genome instability and evolution in soft-shell clam transmissible cancer (bioRxiv).</title>
        <authorList>
            <person name="Hart S.F.M."/>
            <person name="Yonemitsu M.A."/>
            <person name="Giersch R.M."/>
            <person name="Beal B.F."/>
            <person name="Arriagada G."/>
            <person name="Davis B.W."/>
            <person name="Ostrander E.A."/>
            <person name="Goff S.P."/>
            <person name="Metzger M.J."/>
        </authorList>
    </citation>
    <scope>NUCLEOTIDE SEQUENCE</scope>
    <source>
        <strain evidence="2">MELC-2E11</strain>
        <tissue evidence="2">Siphon/mantle</tissue>
    </source>
</reference>
<dbReference type="InterPro" id="IPR011600">
    <property type="entry name" value="Pept_C14_caspase"/>
</dbReference>
<organism evidence="2 3">
    <name type="scientific">Mya arenaria</name>
    <name type="common">Soft-shell clam</name>
    <dbReference type="NCBI Taxonomy" id="6604"/>
    <lineage>
        <taxon>Eukaryota</taxon>
        <taxon>Metazoa</taxon>
        <taxon>Spiralia</taxon>
        <taxon>Lophotrochozoa</taxon>
        <taxon>Mollusca</taxon>
        <taxon>Bivalvia</taxon>
        <taxon>Autobranchia</taxon>
        <taxon>Heteroconchia</taxon>
        <taxon>Euheterodonta</taxon>
        <taxon>Imparidentia</taxon>
        <taxon>Neoheterodontei</taxon>
        <taxon>Myida</taxon>
        <taxon>Myoidea</taxon>
        <taxon>Myidae</taxon>
        <taxon>Mya</taxon>
    </lineage>
</organism>
<dbReference type="Pfam" id="PF00656">
    <property type="entry name" value="Peptidase_C14"/>
    <property type="match status" value="1"/>
</dbReference>
<name>A0ABY7DF33_MYAAR</name>
<dbReference type="EMBL" id="CP111013">
    <property type="protein sequence ID" value="WAQ95528.1"/>
    <property type="molecule type" value="Genomic_DNA"/>
</dbReference>
<keyword evidence="3" id="KW-1185">Reference proteome</keyword>